<dbReference type="GeneID" id="69064459"/>
<protein>
    <submittedName>
        <fullName evidence="2">S-layer family protein</fullName>
    </submittedName>
</protein>
<dbReference type="STRING" id="573063.Metin_0770"/>
<feature type="domain" description="S-layer protein outer" evidence="1">
    <location>
        <begin position="348"/>
        <end position="426"/>
    </location>
</feature>
<dbReference type="EMBL" id="CP002009">
    <property type="protein sequence ID" value="ADG13436.1"/>
    <property type="molecule type" value="Genomic_DNA"/>
</dbReference>
<evidence type="ECO:0000313" key="3">
    <source>
        <dbReference type="Proteomes" id="UP000002061"/>
    </source>
</evidence>
<organism evidence="2 3">
    <name type="scientific">Methanocaldococcus infernus (strain DSM 11812 / JCM 15783 / ME)</name>
    <dbReference type="NCBI Taxonomy" id="573063"/>
    <lineage>
        <taxon>Archaea</taxon>
        <taxon>Methanobacteriati</taxon>
        <taxon>Methanobacteriota</taxon>
        <taxon>Methanomada group</taxon>
        <taxon>Methanococci</taxon>
        <taxon>Methanococcales</taxon>
        <taxon>Methanocaldococcaceae</taxon>
        <taxon>Methanocaldococcus</taxon>
    </lineage>
</organism>
<dbReference type="Proteomes" id="UP000002061">
    <property type="component" value="Chromosome"/>
</dbReference>
<sequence length="453" mass="50909">MKKYVGIILLLFISSVFAITPPSLPAVYYGEIVSITPVNGYLIAKIDNKVVGNITVKNGKFGNSTYKMLIYSPSDVGKTIKFYLNGSTLLHPTLKYIPGDVRELKLYYNIKTIKKKNINVSIIPLKEIPVNITIPLVNVSLDKVLEKINESAIEKVINVVKVVDVDVENISEYIKPVAVASEGFNITKTDTNVNETIVNNKKIVKGKITMNVVNTSKKGFITIIIPIGNVVSLNVTVDNKELKEFNDPEVNTSLGWYVYQEGILEITLVKDPILEVEFVKEINITKEETYERRNTWKTSPAIRYHDVAEDVKSYILKTFIQVSNVYAGNDIDLNFAKELKKNPALTTNEKITKDTILIGGPVANPLTKKLMDKFPIKVTNEYPGKNKGVIEMIKLNVKISDHLYKEVKVLLLAGSDRWGTKAAVEYFKTLDNIPEEPIFVEWKDGKAVRIEKP</sequence>
<dbReference type="InterPro" id="IPR022651">
    <property type="entry name" value="S_layer_C"/>
</dbReference>
<dbReference type="InterPro" id="IPR006454">
    <property type="entry name" value="S_layer_MJ"/>
</dbReference>
<accession>D5VS83</accession>
<name>D5VS83_METIM</name>
<dbReference type="HOGENOM" id="CLU_665010_0_0_2"/>
<proteinExistence type="predicted"/>
<dbReference type="Pfam" id="PF05124">
    <property type="entry name" value="S_layer_C"/>
    <property type="match status" value="1"/>
</dbReference>
<dbReference type="NCBIfam" id="TIGR01564">
    <property type="entry name" value="S_layer_MJ"/>
    <property type="match status" value="1"/>
</dbReference>
<dbReference type="eggNOG" id="arCOG03419">
    <property type="taxonomic scope" value="Archaea"/>
</dbReference>
<reference evidence="2" key="1">
    <citation type="submission" date="2010-04" db="EMBL/GenBank/DDBJ databases">
        <title>Complete sequence of Methanocaldococcus infernus ME.</title>
        <authorList>
            <consortium name="US DOE Joint Genome Institute"/>
            <person name="Lucas S."/>
            <person name="Copeland A."/>
            <person name="Lapidus A."/>
            <person name="Cheng J.-F."/>
            <person name="Bruce D."/>
            <person name="Goodwin L."/>
            <person name="Pitluck S."/>
            <person name="Munk A.C."/>
            <person name="Detter J.C."/>
            <person name="Han C."/>
            <person name="Tapia R."/>
            <person name="Land M."/>
            <person name="Hauser L."/>
            <person name="Kyrpides N."/>
            <person name="Mikhailova N."/>
            <person name="Sieprawska-Lupa M."/>
            <person name="Whitman W.B."/>
            <person name="Woyke T."/>
        </authorList>
    </citation>
    <scope>NUCLEOTIDE SEQUENCE [LARGE SCALE GENOMIC DNA]</scope>
    <source>
        <strain evidence="2">ME</strain>
    </source>
</reference>
<keyword evidence="3" id="KW-1185">Reference proteome</keyword>
<gene>
    <name evidence="2" type="ordered locus">Metin_0770</name>
</gene>
<dbReference type="KEGG" id="mif:Metin_0770"/>
<dbReference type="AlphaFoldDB" id="D5VS83"/>
<evidence type="ECO:0000259" key="1">
    <source>
        <dbReference type="Pfam" id="PF05124"/>
    </source>
</evidence>
<dbReference type="RefSeq" id="WP_013100182.1">
    <property type="nucleotide sequence ID" value="NC_014122.1"/>
</dbReference>
<dbReference type="eggNOG" id="arCOG03606">
    <property type="taxonomic scope" value="Archaea"/>
</dbReference>
<evidence type="ECO:0000313" key="2">
    <source>
        <dbReference type="EMBL" id="ADG13436.1"/>
    </source>
</evidence>